<organism evidence="6 7">
    <name type="scientific">Vibrio galatheae</name>
    <dbReference type="NCBI Taxonomy" id="579748"/>
    <lineage>
        <taxon>Bacteria</taxon>
        <taxon>Pseudomonadati</taxon>
        <taxon>Pseudomonadota</taxon>
        <taxon>Gammaproteobacteria</taxon>
        <taxon>Vibrionales</taxon>
        <taxon>Vibrionaceae</taxon>
        <taxon>Vibrio</taxon>
    </lineage>
</organism>
<evidence type="ECO:0000313" key="7">
    <source>
        <dbReference type="Proteomes" id="UP000033673"/>
    </source>
</evidence>
<dbReference type="SUPFAM" id="SSF109604">
    <property type="entry name" value="HD-domain/PDEase-like"/>
    <property type="match status" value="2"/>
</dbReference>
<keyword evidence="7" id="KW-1185">Reference proteome</keyword>
<keyword evidence="3" id="KW-1133">Transmembrane helix</keyword>
<keyword evidence="3" id="KW-0472">Membrane</keyword>
<dbReference type="GO" id="GO:0008081">
    <property type="term" value="F:phosphoric diester hydrolase activity"/>
    <property type="evidence" value="ECO:0007669"/>
    <property type="project" value="UniProtKB-ARBA"/>
</dbReference>
<dbReference type="InterPro" id="IPR029151">
    <property type="entry name" value="Sensor-like_sf"/>
</dbReference>
<accession>A0A0F4NL64</accession>
<evidence type="ECO:0000256" key="2">
    <source>
        <dbReference type="SAM" id="Coils"/>
    </source>
</evidence>
<name>A0A0F4NL64_9VIBR</name>
<keyword evidence="6" id="KW-0378">Hydrolase</keyword>
<dbReference type="InterPro" id="IPR052020">
    <property type="entry name" value="Cyclic_di-GMP/3'3'-cGAMP_PDE"/>
</dbReference>
<evidence type="ECO:0000256" key="3">
    <source>
        <dbReference type="SAM" id="Phobius"/>
    </source>
</evidence>
<feature type="transmembrane region" description="Helical" evidence="3">
    <location>
        <begin position="12"/>
        <end position="33"/>
    </location>
</feature>
<feature type="domain" description="HD-GYP" evidence="5">
    <location>
        <begin position="709"/>
        <end position="932"/>
    </location>
</feature>
<dbReference type="AlphaFoldDB" id="A0A0F4NL64"/>
<dbReference type="Gene3D" id="3.30.450.20">
    <property type="entry name" value="PAS domain"/>
    <property type="match status" value="2"/>
</dbReference>
<dbReference type="Gene3D" id="6.10.340.10">
    <property type="match status" value="1"/>
</dbReference>
<gene>
    <name evidence="6" type="ORF">TW81_06055</name>
</gene>
<comment type="subcellular location">
    <subcellularLocation>
        <location evidence="1">Cell inner membrane</location>
    </subcellularLocation>
</comment>
<dbReference type="GO" id="GO:0007165">
    <property type="term" value="P:signal transduction"/>
    <property type="evidence" value="ECO:0007669"/>
    <property type="project" value="InterPro"/>
</dbReference>
<feature type="transmembrane region" description="Helical" evidence="3">
    <location>
        <begin position="335"/>
        <end position="353"/>
    </location>
</feature>
<dbReference type="CDD" id="cd00077">
    <property type="entry name" value="HDc"/>
    <property type="match status" value="1"/>
</dbReference>
<evidence type="ECO:0000259" key="5">
    <source>
        <dbReference type="PROSITE" id="PS51832"/>
    </source>
</evidence>
<dbReference type="InterPro" id="IPR003607">
    <property type="entry name" value="HD/PDEase_dom"/>
</dbReference>
<dbReference type="InterPro" id="IPR037522">
    <property type="entry name" value="HD_GYP_dom"/>
</dbReference>
<evidence type="ECO:0000259" key="4">
    <source>
        <dbReference type="PROSITE" id="PS50885"/>
    </source>
</evidence>
<reference evidence="6 7" key="1">
    <citation type="journal article" date="2015" name="BMC Genomics">
        <title>Genome mining reveals unlocked bioactive potential of marine Gram-negative bacteria.</title>
        <authorList>
            <person name="Machado H."/>
            <person name="Sonnenschein E.C."/>
            <person name="Melchiorsen J."/>
            <person name="Gram L."/>
        </authorList>
    </citation>
    <scope>NUCLEOTIDE SEQUENCE [LARGE SCALE GENOMIC DNA]</scope>
    <source>
        <strain evidence="6 7">S2757</strain>
    </source>
</reference>
<keyword evidence="2" id="KW-0175">Coiled coil</keyword>
<dbReference type="SUPFAM" id="SSF55781">
    <property type="entry name" value="GAF domain-like"/>
    <property type="match status" value="1"/>
</dbReference>
<dbReference type="SMART" id="SM00471">
    <property type="entry name" value="HDc"/>
    <property type="match status" value="1"/>
</dbReference>
<dbReference type="EMBL" id="JXXV01000012">
    <property type="protein sequence ID" value="KJY83887.1"/>
    <property type="molecule type" value="Genomic_DNA"/>
</dbReference>
<protein>
    <submittedName>
        <fullName evidence="6">Metal-dependent phosphohydrolase</fullName>
    </submittedName>
</protein>
<dbReference type="PANTHER" id="PTHR45228:SF5">
    <property type="entry name" value="CYCLIC DI-GMP PHOSPHODIESTERASE VC_1348-RELATED"/>
    <property type="match status" value="1"/>
</dbReference>
<proteinExistence type="predicted"/>
<dbReference type="PATRIC" id="fig|579748.3.peg.1240"/>
<dbReference type="SUPFAM" id="SSF103190">
    <property type="entry name" value="Sensory domain-like"/>
    <property type="match status" value="1"/>
</dbReference>
<comment type="caution">
    <text evidence="6">The sequence shown here is derived from an EMBL/GenBank/DDBJ whole genome shotgun (WGS) entry which is preliminary data.</text>
</comment>
<keyword evidence="3" id="KW-0812">Transmembrane</keyword>
<dbReference type="PROSITE" id="PS51832">
    <property type="entry name" value="HD_GYP"/>
    <property type="match status" value="1"/>
</dbReference>
<dbReference type="STRING" id="579748.TW81_06055"/>
<dbReference type="GO" id="GO:0005886">
    <property type="term" value="C:plasma membrane"/>
    <property type="evidence" value="ECO:0007669"/>
    <property type="project" value="UniProtKB-SubCell"/>
</dbReference>
<dbReference type="Gene3D" id="1.10.3210.10">
    <property type="entry name" value="Hypothetical protein af1432"/>
    <property type="match status" value="2"/>
</dbReference>
<dbReference type="Pfam" id="PF13487">
    <property type="entry name" value="HD_5"/>
    <property type="match status" value="1"/>
</dbReference>
<feature type="domain" description="HAMP" evidence="4">
    <location>
        <begin position="354"/>
        <end position="407"/>
    </location>
</feature>
<feature type="coiled-coil region" evidence="2">
    <location>
        <begin position="541"/>
        <end position="568"/>
    </location>
</feature>
<dbReference type="Proteomes" id="UP000033673">
    <property type="component" value="Unassembled WGS sequence"/>
</dbReference>
<dbReference type="OrthoDB" id="9764808at2"/>
<dbReference type="InterPro" id="IPR003660">
    <property type="entry name" value="HAMP_dom"/>
</dbReference>
<dbReference type="PROSITE" id="PS50885">
    <property type="entry name" value="HAMP"/>
    <property type="match status" value="1"/>
</dbReference>
<dbReference type="RefSeq" id="WP_045954810.1">
    <property type="nucleotide sequence ID" value="NZ_JXXV01000012.1"/>
</dbReference>
<evidence type="ECO:0000256" key="1">
    <source>
        <dbReference type="ARBA" id="ARBA00004533"/>
    </source>
</evidence>
<evidence type="ECO:0000313" key="6">
    <source>
        <dbReference type="EMBL" id="KJY83887.1"/>
    </source>
</evidence>
<dbReference type="PANTHER" id="PTHR45228">
    <property type="entry name" value="CYCLIC DI-GMP PHOSPHODIESTERASE TM_0186-RELATED"/>
    <property type="match status" value="1"/>
</dbReference>
<sequence>MNKRRYSLSIHITSLFLTITTFVGIVLIAISYLHSQQLLKQSAKELSNENSLKLETTFQRRIGPVLTTLDFLSMTEVIEGGKAPYDRPRFINAVTSVFERSPELVSLFFANLEGDFTSLRPLRTDADKQRFDAPEQTSMLIIKTTVSGENIFYYLDKTHQIIDSVARNDNEFDPRKRPWYTNAARDGEIRLTEPYLFYYHKTHGVTLSRKSPTGNHVVGADFTLDSLTEQINTLGESTRTKMMLFDTQFNPLTHLHEVTNEGQTEQQAIENSIFQPILGRDTNQIYYQSVQYQGENWSVTLTPVVLNKQTQLLLAEATPQNDILSSLLSMRERQVHVAILMIGISFILVWFISRRLANPLQTLVKQTENIARFDFQKTRYPKSVIREVSDLTKSIELMEHTLHDLLRLLRETASNKDFSLLAKTVAHQSYLVTRAETIVFYTREKDDDLFAISANHAIIPFKIDLNEFLDSTAWIKTDLVNGSIVHLNRSDNALAKHREYLYNSDLYFFPIHNRDGKLVGILLLGYERAIQKAQSDKHAFLKELLSFAEIAKENIAQMEQQKEMLNAFVELIASAIDTKSPYTGSHCQRVPTLTKMIVKAAVEDDLHFPQFSMSKQQWEELHLAAWLHDCGKVTTPEFVIDKATKLETIYDRIHEVRMRFELLKAQAEIDFWKGLNAGEDKQQLKATLTQRHKKLDDDFAFVGQCNIGSESMSEEALNRLVEISQYKWTRTLDDQIGVSWVEKQRASEAQNLPVEEYLLADKTVHKIHWDSCVKPQELWQEEFILSPSDLKYNRGELYNLSIERGTLNSEERYMINDHIIQTIMMLKRLPYPDHLKNVPEIAGGHHERIDGRGYPKGLHEEQLSIPARVMAIADVFEALTSSDRPYKKAKTLAESIDIMTNMATTGHIDPKLYLIFLEQSIDQEYASQFLDESQKTGFDRQTHIKKVKDFIKSRF</sequence>